<gene>
    <name evidence="3" type="ORF">SAMN02745217_03788</name>
</gene>
<evidence type="ECO:0000259" key="2">
    <source>
        <dbReference type="Pfam" id="PF07683"/>
    </source>
</evidence>
<dbReference type="RefSeq" id="WP_073590414.1">
    <property type="nucleotide sequence ID" value="NZ_FRFD01000011.1"/>
</dbReference>
<dbReference type="InterPro" id="IPR051316">
    <property type="entry name" value="Zinc-reg_GTPase_activator"/>
</dbReference>
<proteinExistence type="predicted"/>
<feature type="domain" description="CobW/HypB/UreG nucleotide-binding" evidence="1">
    <location>
        <begin position="7"/>
        <end position="180"/>
    </location>
</feature>
<feature type="domain" description="CobW C-terminal" evidence="2">
    <location>
        <begin position="239"/>
        <end position="322"/>
    </location>
</feature>
<evidence type="ECO:0000313" key="4">
    <source>
        <dbReference type="Proteomes" id="UP000184612"/>
    </source>
</evidence>
<dbReference type="SUPFAM" id="SSF90002">
    <property type="entry name" value="Hypothetical protein YjiA, C-terminal domain"/>
    <property type="match status" value="1"/>
</dbReference>
<dbReference type="AlphaFoldDB" id="A0A1M7YJB8"/>
<dbReference type="InterPro" id="IPR003495">
    <property type="entry name" value="CobW/HypB/UreG_nucleotide-bd"/>
</dbReference>
<dbReference type="SUPFAM" id="SSF52540">
    <property type="entry name" value="P-loop containing nucleoside triphosphate hydrolases"/>
    <property type="match status" value="1"/>
</dbReference>
<name>A0A1M7YJB8_9FIRM</name>
<evidence type="ECO:0000313" key="3">
    <source>
        <dbReference type="EMBL" id="SHO52703.1"/>
    </source>
</evidence>
<dbReference type="STRING" id="1121345.SAMN02745217_03788"/>
<dbReference type="GO" id="GO:0005737">
    <property type="term" value="C:cytoplasm"/>
    <property type="evidence" value="ECO:0007669"/>
    <property type="project" value="TreeGrafter"/>
</dbReference>
<dbReference type="Gene3D" id="3.40.50.300">
    <property type="entry name" value="P-loop containing nucleotide triphosphate hydrolases"/>
    <property type="match status" value="1"/>
</dbReference>
<dbReference type="OrthoDB" id="9808822at2"/>
<dbReference type="PANTHER" id="PTHR13748:SF62">
    <property type="entry name" value="COBW DOMAIN-CONTAINING PROTEIN"/>
    <property type="match status" value="1"/>
</dbReference>
<protein>
    <submittedName>
        <fullName evidence="3">GTPase, G3E family</fullName>
    </submittedName>
</protein>
<dbReference type="PANTHER" id="PTHR13748">
    <property type="entry name" value="COBW-RELATED"/>
    <property type="match status" value="1"/>
</dbReference>
<dbReference type="InterPro" id="IPR011629">
    <property type="entry name" value="CobW-like_C"/>
</dbReference>
<dbReference type="CDD" id="cd03112">
    <property type="entry name" value="CobW-like"/>
    <property type="match status" value="1"/>
</dbReference>
<dbReference type="Proteomes" id="UP000184612">
    <property type="component" value="Unassembled WGS sequence"/>
</dbReference>
<keyword evidence="4" id="KW-1185">Reference proteome</keyword>
<sequence length="323" mass="36363">MAVKIDIFSGFLGAGKTTLMKKLLEEAFIGEKVALIENEFGTVGIDGKLMKNYDLQITELNAGCICCSIAGDFTQGLREVLKLYNPDRILIEPSGVSKLSDVIKGCTSFLREGLVYLELCITVVDATKYKMYLKNFSEFYKDQLKNAKTIMLSRTAGADRGKLDSIVEDIRQYNGQAAIITTDWDSLDGKAILHIAKEESRGSMEESLQKGRHISVLRTQKVTGIRIEKEVHSAEEVFSVWGIETAKIFSSEKLKDILHRLDSLDMQILRGKGILEGENHEWLQFDYVPGEVTINKWTPDYTGRICIIGSFIDKDKLKRLFEV</sequence>
<dbReference type="EMBL" id="FRFD01000011">
    <property type="protein sequence ID" value="SHO52703.1"/>
    <property type="molecule type" value="Genomic_DNA"/>
</dbReference>
<dbReference type="InterPro" id="IPR027417">
    <property type="entry name" value="P-loop_NTPase"/>
</dbReference>
<reference evidence="3 4" key="1">
    <citation type="submission" date="2016-12" db="EMBL/GenBank/DDBJ databases">
        <authorList>
            <person name="Song W.-J."/>
            <person name="Kurnit D.M."/>
        </authorList>
    </citation>
    <scope>NUCLEOTIDE SEQUENCE [LARGE SCALE GENOMIC DNA]</scope>
    <source>
        <strain evidence="3 4">DSM 12503</strain>
    </source>
</reference>
<dbReference type="Pfam" id="PF02492">
    <property type="entry name" value="cobW"/>
    <property type="match status" value="1"/>
</dbReference>
<evidence type="ECO:0000259" key="1">
    <source>
        <dbReference type="Pfam" id="PF02492"/>
    </source>
</evidence>
<accession>A0A1M7YJB8</accession>
<dbReference type="Pfam" id="PF07683">
    <property type="entry name" value="CobW_C"/>
    <property type="match status" value="1"/>
</dbReference>
<organism evidence="3 4">
    <name type="scientific">Anaerocolumna xylanovorans DSM 12503</name>
    <dbReference type="NCBI Taxonomy" id="1121345"/>
    <lineage>
        <taxon>Bacteria</taxon>
        <taxon>Bacillati</taxon>
        <taxon>Bacillota</taxon>
        <taxon>Clostridia</taxon>
        <taxon>Lachnospirales</taxon>
        <taxon>Lachnospiraceae</taxon>
        <taxon>Anaerocolumna</taxon>
    </lineage>
</organism>